<keyword evidence="1" id="KW-0378">Hydrolase</keyword>
<keyword evidence="2" id="KW-1185">Reference proteome</keyword>
<dbReference type="AlphaFoldDB" id="A0A443PA09"/>
<gene>
    <name evidence="1" type="ORF">CKAN_01654000</name>
</gene>
<protein>
    <submittedName>
        <fullName evidence="1">ATP-dependent Clp protease ATP-binding subunit clpX</fullName>
    </submittedName>
</protein>
<dbReference type="EMBL" id="QPKB01000006">
    <property type="protein sequence ID" value="RWR87589.1"/>
    <property type="molecule type" value="Genomic_DNA"/>
</dbReference>
<name>A0A443PA09_9MAGN</name>
<accession>A0A443PA09</accession>
<keyword evidence="1" id="KW-0067">ATP-binding</keyword>
<comment type="caution">
    <text evidence="1">The sequence shown here is derived from an EMBL/GenBank/DDBJ whole genome shotgun (WGS) entry which is preliminary data.</text>
</comment>
<keyword evidence="1" id="KW-0547">Nucleotide-binding</keyword>
<keyword evidence="1" id="KW-0645">Protease</keyword>
<sequence>MKFKTTVLPNQNPTPALSIHSLLSNGCKINSSKPPILLCFSTKAIIKPSLSTTQPKNKTHIITSSSTYNQYSQEPLTTTGQDPKKIGNYSVKFQTLGGCKLGISRYPNFDYNAQGGSGTATGTKNAATDEIAVSFDLQTLYIPPLMSATTRFLGLPLPPFLKIEIVPQLFQGVINEQTGQVDLEFKSKFLFSVGNIYRAPPLFVATVLTSEESRGAMKAGTGERLDGVGKCRLVGVATVDPIDDVLMNSFLGLPTECLADLNANISISSTSS</sequence>
<proteinExistence type="predicted"/>
<dbReference type="Proteomes" id="UP000283530">
    <property type="component" value="Unassembled WGS sequence"/>
</dbReference>
<organism evidence="1 2">
    <name type="scientific">Cinnamomum micranthum f. kanehirae</name>
    <dbReference type="NCBI Taxonomy" id="337451"/>
    <lineage>
        <taxon>Eukaryota</taxon>
        <taxon>Viridiplantae</taxon>
        <taxon>Streptophyta</taxon>
        <taxon>Embryophyta</taxon>
        <taxon>Tracheophyta</taxon>
        <taxon>Spermatophyta</taxon>
        <taxon>Magnoliopsida</taxon>
        <taxon>Magnoliidae</taxon>
        <taxon>Laurales</taxon>
        <taxon>Lauraceae</taxon>
        <taxon>Cinnamomum</taxon>
    </lineage>
</organism>
<dbReference type="STRING" id="337451.A0A443PA09"/>
<dbReference type="PANTHER" id="PTHR35320">
    <property type="entry name" value="ATP-DEPENDENT CLP PROTEASE ATP-BINDING SUBUNIT"/>
    <property type="match status" value="1"/>
</dbReference>
<dbReference type="GO" id="GO:0005524">
    <property type="term" value="F:ATP binding"/>
    <property type="evidence" value="ECO:0007669"/>
    <property type="project" value="UniProtKB-KW"/>
</dbReference>
<dbReference type="OrthoDB" id="2019561at2759"/>
<dbReference type="GO" id="GO:0006508">
    <property type="term" value="P:proteolysis"/>
    <property type="evidence" value="ECO:0007669"/>
    <property type="project" value="UniProtKB-KW"/>
</dbReference>
<evidence type="ECO:0000313" key="1">
    <source>
        <dbReference type="EMBL" id="RWR87589.1"/>
    </source>
</evidence>
<dbReference type="PANTHER" id="PTHR35320:SF1">
    <property type="entry name" value="ATP-DEPENDENT CLP PROTEASE ATP-BINDING SUBUNIT"/>
    <property type="match status" value="1"/>
</dbReference>
<dbReference type="GO" id="GO:0008233">
    <property type="term" value="F:peptidase activity"/>
    <property type="evidence" value="ECO:0007669"/>
    <property type="project" value="UniProtKB-KW"/>
</dbReference>
<reference evidence="1 2" key="1">
    <citation type="journal article" date="2019" name="Nat. Plants">
        <title>Stout camphor tree genome fills gaps in understanding of flowering plant genome evolution.</title>
        <authorList>
            <person name="Chaw S.M."/>
            <person name="Liu Y.C."/>
            <person name="Wu Y.W."/>
            <person name="Wang H.Y."/>
            <person name="Lin C.I."/>
            <person name="Wu C.S."/>
            <person name="Ke H.M."/>
            <person name="Chang L.Y."/>
            <person name="Hsu C.Y."/>
            <person name="Yang H.T."/>
            <person name="Sudianto E."/>
            <person name="Hsu M.H."/>
            <person name="Wu K.P."/>
            <person name="Wang L.N."/>
            <person name="Leebens-Mack J.H."/>
            <person name="Tsai I.J."/>
        </authorList>
    </citation>
    <scope>NUCLEOTIDE SEQUENCE [LARGE SCALE GENOMIC DNA]</scope>
    <source>
        <strain evidence="2">cv. Chaw 1501</strain>
        <tissue evidence="1">Young leaves</tissue>
    </source>
</reference>
<evidence type="ECO:0000313" key="2">
    <source>
        <dbReference type="Proteomes" id="UP000283530"/>
    </source>
</evidence>